<dbReference type="AlphaFoldDB" id="A0AA39TBX5"/>
<proteinExistence type="predicted"/>
<dbReference type="Pfam" id="PF13374">
    <property type="entry name" value="TPR_10"/>
    <property type="match status" value="1"/>
</dbReference>
<accession>A0AA39TBX5</accession>
<dbReference type="NCBIfam" id="NF040586">
    <property type="entry name" value="FxSxx_TPR"/>
    <property type="match status" value="1"/>
</dbReference>
<dbReference type="SMART" id="SM00028">
    <property type="entry name" value="TPR"/>
    <property type="match status" value="9"/>
</dbReference>
<protein>
    <recommendedName>
        <fullName evidence="3">Kinesin light chain</fullName>
    </recommendedName>
</protein>
<dbReference type="SUPFAM" id="SSF52540">
    <property type="entry name" value="P-loop containing nucleoside triphosphate hydrolases"/>
    <property type="match status" value="1"/>
</dbReference>
<dbReference type="GO" id="GO:0042802">
    <property type="term" value="F:identical protein binding"/>
    <property type="evidence" value="ECO:0007669"/>
    <property type="project" value="InterPro"/>
</dbReference>
<dbReference type="InterPro" id="IPR027417">
    <property type="entry name" value="P-loop_NTPase"/>
</dbReference>
<comment type="caution">
    <text evidence="1">The sequence shown here is derived from an EMBL/GenBank/DDBJ whole genome shotgun (WGS) entry which is preliminary data.</text>
</comment>
<gene>
    <name evidence="1" type="ORF">IW261DRAFT_195863</name>
</gene>
<dbReference type="Pfam" id="PF13424">
    <property type="entry name" value="TPR_12"/>
    <property type="match status" value="4"/>
</dbReference>
<keyword evidence="2" id="KW-1185">Reference proteome</keyword>
<dbReference type="EMBL" id="JAUEPR010000013">
    <property type="protein sequence ID" value="KAK0478961.1"/>
    <property type="molecule type" value="Genomic_DNA"/>
</dbReference>
<dbReference type="Gene3D" id="3.40.50.300">
    <property type="entry name" value="P-loop containing nucleotide triphosphate hydrolases"/>
    <property type="match status" value="1"/>
</dbReference>
<dbReference type="InterPro" id="IPR019734">
    <property type="entry name" value="TPR_rpt"/>
</dbReference>
<organism evidence="1 2">
    <name type="scientific">Armillaria novae-zelandiae</name>
    <dbReference type="NCBI Taxonomy" id="153914"/>
    <lineage>
        <taxon>Eukaryota</taxon>
        <taxon>Fungi</taxon>
        <taxon>Dikarya</taxon>
        <taxon>Basidiomycota</taxon>
        <taxon>Agaricomycotina</taxon>
        <taxon>Agaricomycetes</taxon>
        <taxon>Agaricomycetidae</taxon>
        <taxon>Agaricales</taxon>
        <taxon>Marasmiineae</taxon>
        <taxon>Physalacriaceae</taxon>
        <taxon>Armillaria</taxon>
    </lineage>
</organism>
<dbReference type="PANTHER" id="PTHR46082">
    <property type="entry name" value="ATP/GTP-BINDING PROTEIN-RELATED"/>
    <property type="match status" value="1"/>
</dbReference>
<sequence>MGCHTSGWWQAWQVQPSRSFRKSIRVRKSGIRSAFQELEKCLRDVLEAVLRYQDASVGKQVIGRSALKAEATLYVGHIDMAAKAFEMKVLIGTRLVVDQMYNLLKENFAILHLSQWGSLPSLSLNLDVLPCPASSQYFTGRKGDLQKLSRMLAAPVVTLSGMNSDALLAFVHRFEHLARFTTIFLDASSVEALNMGLKAMVHNIKADDNTQKLHFLVLENADPSLELNKCLPLSLHTPILIASTNEAVSHFASAQAYKFKLLDSADQFSVDNLYESIGRAFDSLQHVVTIVAKGGTGKTQLVYRFVSENPSRFTHVWFLDATSNATLTADFEKLGKAACVGESVEDVRDFLRRMHEDWLVVFDNADDPNVDLSNYIPECNHGSVIITSRLTEVNQMASPDFHIDFGDLEQSDAVDLLLKHAHVEFNNNNWQLAFVIVSTLGCQALAVATAGAYIASTATCTLSEYLPLFEQKRKHLLKYKMKTLDSYQKTVFSAFELSFEKLSPSAKMFIQICAFFHHTAIPVELFHRASAFTGDDLWPEEKKKAPAVEDLKQFLSYFPCNASWNEVIDELNSLSLIIYDTSAKTLSFHSVLQMCIQETINDKEKICYTTGMLLARATSYSIKGADYEFQRMLITHVESIYKNNCFTFLIYKSLVRIGDNAGVLIATEGIAEEALEYCEHSFGKHHHNTLIAMGNLAATYWQQGQLQKAEALDEEILKLRKKVLGELHPDTLEAMGNLAATYRQQGQLQKAEALEEETLKLRKKVLGELHPDTLSAMGNLAATYWQQGQLQKAEALEEETLKLRKKVLGELHPDTLSAMGNLAATYKQQGQLQKAEALAEETLKLQKKVLGELHPDTLSTMGNLAATYRQRGQLQKAEALEEETLKLQKKVLGELHPDTLRTIGNLAATYRQQGQLQKAEALAKETLKLQKKVLGELHPDTLSAMGNLAATYWQQGQLQKAEALDEETLKLRKKVLGELHPDTLRTMGNLAATYWQQGQLQKAEALDEETLKLRKKVLGELHPDTLEAMGNLAATYRQQGQLEKAEALDEETLKLRKKVF</sequence>
<dbReference type="SUPFAM" id="SSF48452">
    <property type="entry name" value="TPR-like"/>
    <property type="match status" value="1"/>
</dbReference>
<dbReference type="InterPro" id="IPR011990">
    <property type="entry name" value="TPR-like_helical_dom_sf"/>
</dbReference>
<dbReference type="PANTHER" id="PTHR46082:SF6">
    <property type="entry name" value="AAA+ ATPASE DOMAIN-CONTAINING PROTEIN-RELATED"/>
    <property type="match status" value="1"/>
</dbReference>
<dbReference type="Proteomes" id="UP001175227">
    <property type="component" value="Unassembled WGS sequence"/>
</dbReference>
<evidence type="ECO:0000313" key="2">
    <source>
        <dbReference type="Proteomes" id="UP001175227"/>
    </source>
</evidence>
<dbReference type="Gene3D" id="1.25.40.10">
    <property type="entry name" value="Tetratricopeptide repeat domain"/>
    <property type="match status" value="3"/>
</dbReference>
<evidence type="ECO:0000313" key="1">
    <source>
        <dbReference type="EMBL" id="KAK0478961.1"/>
    </source>
</evidence>
<reference evidence="1" key="1">
    <citation type="submission" date="2023-06" db="EMBL/GenBank/DDBJ databases">
        <authorList>
            <consortium name="Lawrence Berkeley National Laboratory"/>
            <person name="Ahrendt S."/>
            <person name="Sahu N."/>
            <person name="Indic B."/>
            <person name="Wong-Bajracharya J."/>
            <person name="Merenyi Z."/>
            <person name="Ke H.-M."/>
            <person name="Monk M."/>
            <person name="Kocsube S."/>
            <person name="Drula E."/>
            <person name="Lipzen A."/>
            <person name="Balint B."/>
            <person name="Henrissat B."/>
            <person name="Andreopoulos B."/>
            <person name="Martin F.M."/>
            <person name="Harder C.B."/>
            <person name="Rigling D."/>
            <person name="Ford K.L."/>
            <person name="Foster G.D."/>
            <person name="Pangilinan J."/>
            <person name="Papanicolaou A."/>
            <person name="Barry K."/>
            <person name="LaButti K."/>
            <person name="Viragh M."/>
            <person name="Koriabine M."/>
            <person name="Yan M."/>
            <person name="Riley R."/>
            <person name="Champramary S."/>
            <person name="Plett K.L."/>
            <person name="Tsai I.J."/>
            <person name="Slot J."/>
            <person name="Sipos G."/>
            <person name="Plett J."/>
            <person name="Nagy L.G."/>
            <person name="Grigoriev I.V."/>
        </authorList>
    </citation>
    <scope>NUCLEOTIDE SEQUENCE</scope>
    <source>
        <strain evidence="1">ICMP 16352</strain>
    </source>
</reference>
<dbReference type="InterPro" id="IPR053137">
    <property type="entry name" value="NLR-like"/>
</dbReference>
<evidence type="ECO:0008006" key="3">
    <source>
        <dbReference type="Google" id="ProtNLM"/>
    </source>
</evidence>
<name>A0AA39TBX5_9AGAR</name>